<feature type="region of interest" description="Disordered" evidence="5">
    <location>
        <begin position="251"/>
        <end position="318"/>
    </location>
</feature>
<dbReference type="Proteomes" id="UP000472710">
    <property type="component" value="Unassembled WGS sequence"/>
</dbReference>
<dbReference type="EMBL" id="BLLN01000005">
    <property type="protein sequence ID" value="GFH73015.1"/>
    <property type="molecule type" value="Genomic_DNA"/>
</dbReference>
<proteinExistence type="predicted"/>
<evidence type="ECO:0000259" key="6">
    <source>
        <dbReference type="PROSITE" id="PS50977"/>
    </source>
</evidence>
<protein>
    <recommendedName>
        <fullName evidence="6">HTH tetR-type domain-containing protein</fullName>
    </recommendedName>
</protein>
<keyword evidence="3" id="KW-0804">Transcription</keyword>
<evidence type="ECO:0000256" key="4">
    <source>
        <dbReference type="PROSITE-ProRule" id="PRU00335"/>
    </source>
</evidence>
<dbReference type="Gene3D" id="1.10.357.10">
    <property type="entry name" value="Tetracycline Repressor, domain 2"/>
    <property type="match status" value="1"/>
</dbReference>
<feature type="compositionally biased region" description="Basic residues" evidence="5">
    <location>
        <begin position="264"/>
        <end position="292"/>
    </location>
</feature>
<evidence type="ECO:0000313" key="7">
    <source>
        <dbReference type="EMBL" id="GFH73015.1"/>
    </source>
</evidence>
<evidence type="ECO:0000256" key="3">
    <source>
        <dbReference type="ARBA" id="ARBA00023163"/>
    </source>
</evidence>
<feature type="domain" description="HTH tetR-type" evidence="6">
    <location>
        <begin position="76"/>
        <end position="136"/>
    </location>
</feature>
<dbReference type="InterPro" id="IPR009057">
    <property type="entry name" value="Homeodomain-like_sf"/>
</dbReference>
<keyword evidence="8" id="KW-1185">Reference proteome</keyword>
<keyword evidence="2 4" id="KW-0238">DNA-binding</keyword>
<dbReference type="InterPro" id="IPR001647">
    <property type="entry name" value="HTH_TetR"/>
</dbReference>
<keyword evidence="1" id="KW-0805">Transcription regulation</keyword>
<evidence type="ECO:0000256" key="2">
    <source>
        <dbReference type="ARBA" id="ARBA00023125"/>
    </source>
</evidence>
<dbReference type="InterPro" id="IPR036271">
    <property type="entry name" value="Tet_transcr_reg_TetR-rel_C_sf"/>
</dbReference>
<dbReference type="PROSITE" id="PS50977">
    <property type="entry name" value="HTH_TETR_2"/>
    <property type="match status" value="1"/>
</dbReference>
<evidence type="ECO:0000256" key="1">
    <source>
        <dbReference type="ARBA" id="ARBA00023015"/>
    </source>
</evidence>
<gene>
    <name evidence="7" type="ORF">Sdia_37830</name>
</gene>
<dbReference type="SUPFAM" id="SSF46689">
    <property type="entry name" value="Homeodomain-like"/>
    <property type="match status" value="1"/>
</dbReference>
<accession>A0ABQ1CRN5</accession>
<comment type="caution">
    <text evidence="7">The sequence shown here is derived from an EMBL/GenBank/DDBJ whole genome shotgun (WGS) entry which is preliminary data.</text>
</comment>
<dbReference type="Pfam" id="PF00440">
    <property type="entry name" value="TetR_N"/>
    <property type="match status" value="1"/>
</dbReference>
<evidence type="ECO:0000313" key="8">
    <source>
        <dbReference type="Proteomes" id="UP000472710"/>
    </source>
</evidence>
<name>A0ABQ1CRN5_STRDI</name>
<dbReference type="Pfam" id="PF02909">
    <property type="entry name" value="TetR_C_1"/>
    <property type="match status" value="1"/>
</dbReference>
<dbReference type="InterPro" id="IPR004111">
    <property type="entry name" value="Repressor_TetR_C"/>
</dbReference>
<feature type="compositionally biased region" description="Basic residues" evidence="5">
    <location>
        <begin position="306"/>
        <end position="318"/>
    </location>
</feature>
<evidence type="ECO:0000256" key="5">
    <source>
        <dbReference type="SAM" id="MobiDB-lite"/>
    </source>
</evidence>
<dbReference type="SUPFAM" id="SSF48498">
    <property type="entry name" value="Tetracyclin repressor-like, C-terminal domain"/>
    <property type="match status" value="1"/>
</dbReference>
<feature type="DNA-binding region" description="H-T-H motif" evidence="4">
    <location>
        <begin position="99"/>
        <end position="118"/>
    </location>
</feature>
<organism evidence="7 8">
    <name type="scientific">Streptomyces diastaticus subsp. diastaticus</name>
    <dbReference type="NCBI Taxonomy" id="68040"/>
    <lineage>
        <taxon>Bacteria</taxon>
        <taxon>Bacillati</taxon>
        <taxon>Actinomycetota</taxon>
        <taxon>Actinomycetes</taxon>
        <taxon>Kitasatosporales</taxon>
        <taxon>Streptomycetaceae</taxon>
        <taxon>Streptomyces</taxon>
        <taxon>Streptomyces diastaticus group</taxon>
    </lineage>
</organism>
<sequence>MDCGRIVLDDGCLHPVLTPAPLLRQAELVLLVVRMTEEAHSLAHPLLQTLRAGGGNQVGVLRQAARVVRRGRVSAGLDRERIADAAVALADRDGLEVFGVRRLAQELGVDPMSIHHHVKGKAALLDAMSEAVLAEVATVPDGDGPSDWEEVARRTAHEYRAMAYRHPRIFPLLVTRAQTSPVAVSALERPAAAMRAAGLPDRTVADAPLVLFGFLDGHLLARTIEEPGAMPAFDATAYPAMAALAPAHNRLRFPGGVRPDARHRAGRNRRSAPNRRPVRRRARQPRPGRRTHPSSSSTRWPPHWTRATRRRCTRASSG</sequence>
<reference evidence="7 8" key="1">
    <citation type="submission" date="2020-02" db="EMBL/GenBank/DDBJ databases">
        <title>Whole genome shotgun sequence of Streptomyces diastaticus subsp. diastaticus NBRC 13412.</title>
        <authorList>
            <person name="Ichikawa N."/>
            <person name="Komaki H."/>
            <person name="Tamura T."/>
        </authorList>
    </citation>
    <scope>NUCLEOTIDE SEQUENCE [LARGE SCALE GENOMIC DNA]</scope>
    <source>
        <strain evidence="7 8">NBRC 13412</strain>
    </source>
</reference>